<name>A0A839G9P9_9BACT</name>
<feature type="signal peptide" evidence="1">
    <location>
        <begin position="1"/>
        <end position="19"/>
    </location>
</feature>
<dbReference type="SUPFAM" id="SSF56925">
    <property type="entry name" value="OMPA-like"/>
    <property type="match status" value="1"/>
</dbReference>
<dbReference type="RefSeq" id="WP_066839861.1">
    <property type="nucleotide sequence ID" value="NZ_JACJIQ010000002.1"/>
</dbReference>
<keyword evidence="1" id="KW-0732">Signal</keyword>
<evidence type="ECO:0000313" key="3">
    <source>
        <dbReference type="EMBL" id="MBA9076214.1"/>
    </source>
</evidence>
<gene>
    <name evidence="3" type="ORF">FHS90_000916</name>
</gene>
<keyword evidence="4" id="KW-1185">Reference proteome</keyword>
<protein>
    <recommendedName>
        <fullName evidence="2">Outer membrane protein beta-barrel domain-containing protein</fullName>
    </recommendedName>
</protein>
<organism evidence="3 4">
    <name type="scientific">Rufibacter quisquiliarum</name>
    <dbReference type="NCBI Taxonomy" id="1549639"/>
    <lineage>
        <taxon>Bacteria</taxon>
        <taxon>Pseudomonadati</taxon>
        <taxon>Bacteroidota</taxon>
        <taxon>Cytophagia</taxon>
        <taxon>Cytophagales</taxon>
        <taxon>Hymenobacteraceae</taxon>
        <taxon>Rufibacter</taxon>
    </lineage>
</organism>
<dbReference type="AlphaFoldDB" id="A0A839G9P9"/>
<proteinExistence type="predicted"/>
<dbReference type="EMBL" id="JACJIQ010000002">
    <property type="protein sequence ID" value="MBA9076214.1"/>
    <property type="molecule type" value="Genomic_DNA"/>
</dbReference>
<dbReference type="Pfam" id="PF13568">
    <property type="entry name" value="OMP_b-brl_2"/>
    <property type="match status" value="1"/>
</dbReference>
<evidence type="ECO:0000259" key="2">
    <source>
        <dbReference type="Pfam" id="PF13568"/>
    </source>
</evidence>
<evidence type="ECO:0000256" key="1">
    <source>
        <dbReference type="SAM" id="SignalP"/>
    </source>
</evidence>
<feature type="chain" id="PRO_5033000456" description="Outer membrane protein beta-barrel domain-containing protein" evidence="1">
    <location>
        <begin position="20"/>
        <end position="247"/>
    </location>
</feature>
<reference evidence="3 4" key="1">
    <citation type="submission" date="2020-08" db="EMBL/GenBank/DDBJ databases">
        <title>Genomic Encyclopedia of Type Strains, Phase IV (KMG-IV): sequencing the most valuable type-strain genomes for metagenomic binning, comparative biology and taxonomic classification.</title>
        <authorList>
            <person name="Goeker M."/>
        </authorList>
    </citation>
    <scope>NUCLEOTIDE SEQUENCE [LARGE SCALE GENOMIC DNA]</scope>
    <source>
        <strain evidence="3 4">DSM 29854</strain>
    </source>
</reference>
<accession>A0A839G9P9</accession>
<feature type="domain" description="Outer membrane protein beta-barrel" evidence="2">
    <location>
        <begin position="18"/>
        <end position="224"/>
    </location>
</feature>
<evidence type="ECO:0000313" key="4">
    <source>
        <dbReference type="Proteomes" id="UP000563094"/>
    </source>
</evidence>
<comment type="caution">
    <text evidence="3">The sequence shown here is derived from an EMBL/GenBank/DDBJ whole genome shotgun (WGS) entry which is preliminary data.</text>
</comment>
<dbReference type="InterPro" id="IPR011250">
    <property type="entry name" value="OMP/PagP_B-barrel"/>
</dbReference>
<sequence>MKKLAILVAAIFSAALAQAQSGVQLGLKAGFSYSTFTGEESSDEEDMGVGFKKKYTPGFHAGVYANFKITDNFFIRPEALYSMKGSRLSFMFPDLSTIDLGDWGDPSDWENGGFGFIFEMKKYHAKMTLHYLDVPVMARYQSGNLFVEAGPTVSYLVKSKIDMREFEEAMDFWAEEEGDVKEEVISSEDDLRKIDLGYALGAGYQFSNGLELGLRYNGGFTTVFKDDESKLKNSVFQLSLAYSFGAK</sequence>
<dbReference type="Proteomes" id="UP000563094">
    <property type="component" value="Unassembled WGS sequence"/>
</dbReference>
<dbReference type="InterPro" id="IPR025665">
    <property type="entry name" value="Beta-barrel_OMP_2"/>
</dbReference>